<accession>A0ABS0ANW6</accession>
<keyword evidence="1" id="KW-0805">Transcription regulation</keyword>
<dbReference type="Pfam" id="PF00440">
    <property type="entry name" value="TetR_N"/>
    <property type="match status" value="1"/>
</dbReference>
<dbReference type="InterPro" id="IPR050109">
    <property type="entry name" value="HTH-type_TetR-like_transc_reg"/>
</dbReference>
<dbReference type="InterPro" id="IPR009057">
    <property type="entry name" value="Homeodomain-like_sf"/>
</dbReference>
<dbReference type="EMBL" id="ARXX01000006">
    <property type="protein sequence ID" value="MBF5055312.1"/>
    <property type="molecule type" value="Genomic_DNA"/>
</dbReference>
<evidence type="ECO:0000313" key="7">
    <source>
        <dbReference type="EMBL" id="MBF5055312.1"/>
    </source>
</evidence>
<comment type="caution">
    <text evidence="7">The sequence shown here is derived from an EMBL/GenBank/DDBJ whole genome shotgun (WGS) entry which is preliminary data.</text>
</comment>
<dbReference type="InterPro" id="IPR023772">
    <property type="entry name" value="DNA-bd_HTH_TetR-type_CS"/>
</dbReference>
<sequence>MSKKTANDTASDLSDATPGQRGPADHERREQILSVADDLFKAHGFRKTSVTDIAREIGVSSAYLYRFFNSKQAIGEAVCARALSSMDNAIRAVAERDQPATQRLRDMLQTLLEEALRLFLRERRMHDIIVVSIENQWSVTEEHNRVVYETIEKIVADGRDSGEFERKTPLDEVCTAIRVTAAAYAHPVLLSRLGDPEEMETKLTAVTNLILRSLAP</sequence>
<feature type="region of interest" description="Disordered" evidence="5">
    <location>
        <begin position="1"/>
        <end position="27"/>
    </location>
</feature>
<dbReference type="PANTHER" id="PTHR30055">
    <property type="entry name" value="HTH-TYPE TRANSCRIPTIONAL REGULATOR RUTR"/>
    <property type="match status" value="1"/>
</dbReference>
<evidence type="ECO:0000256" key="1">
    <source>
        <dbReference type="ARBA" id="ARBA00023015"/>
    </source>
</evidence>
<dbReference type="InterPro" id="IPR041478">
    <property type="entry name" value="TetR_C_27"/>
</dbReference>
<dbReference type="InterPro" id="IPR001647">
    <property type="entry name" value="HTH_TetR"/>
</dbReference>
<dbReference type="SUPFAM" id="SSF48498">
    <property type="entry name" value="Tetracyclin repressor-like, C-terminal domain"/>
    <property type="match status" value="1"/>
</dbReference>
<feature type="DNA-binding region" description="H-T-H motif" evidence="4">
    <location>
        <begin position="49"/>
        <end position="68"/>
    </location>
</feature>
<dbReference type="RefSeq" id="WP_161382504.1">
    <property type="nucleotide sequence ID" value="NZ_ARXX01000006.1"/>
</dbReference>
<keyword evidence="3" id="KW-0804">Transcription</keyword>
<dbReference type="SUPFAM" id="SSF46689">
    <property type="entry name" value="Homeodomain-like"/>
    <property type="match status" value="1"/>
</dbReference>
<keyword evidence="2 4" id="KW-0238">DNA-binding</keyword>
<evidence type="ECO:0000256" key="4">
    <source>
        <dbReference type="PROSITE-ProRule" id="PRU00335"/>
    </source>
</evidence>
<name>A0ABS0ANW6_9GAMM</name>
<dbReference type="Pfam" id="PF17935">
    <property type="entry name" value="TetR_C_27"/>
    <property type="match status" value="1"/>
</dbReference>
<evidence type="ECO:0000256" key="2">
    <source>
        <dbReference type="ARBA" id="ARBA00023125"/>
    </source>
</evidence>
<dbReference type="Gene3D" id="1.10.357.10">
    <property type="entry name" value="Tetracycline Repressor, domain 2"/>
    <property type="match status" value="1"/>
</dbReference>
<feature type="domain" description="HTH tetR-type" evidence="6">
    <location>
        <begin position="26"/>
        <end position="86"/>
    </location>
</feature>
<dbReference type="Proteomes" id="UP000662703">
    <property type="component" value="Unassembled WGS sequence"/>
</dbReference>
<evidence type="ECO:0000256" key="3">
    <source>
        <dbReference type="ARBA" id="ARBA00023163"/>
    </source>
</evidence>
<organism evidence="7 8">
    <name type="scientific">Alloalcanivorax profundimaris</name>
    <dbReference type="NCBI Taxonomy" id="2735259"/>
    <lineage>
        <taxon>Bacteria</taxon>
        <taxon>Pseudomonadati</taxon>
        <taxon>Pseudomonadota</taxon>
        <taxon>Gammaproteobacteria</taxon>
        <taxon>Oceanospirillales</taxon>
        <taxon>Alcanivoracaceae</taxon>
        <taxon>Alloalcanivorax</taxon>
    </lineage>
</organism>
<dbReference type="Gene3D" id="1.10.10.60">
    <property type="entry name" value="Homeodomain-like"/>
    <property type="match status" value="1"/>
</dbReference>
<protein>
    <submittedName>
        <fullName evidence="7">Transcriptional regulator</fullName>
    </submittedName>
</protein>
<proteinExistence type="predicted"/>
<evidence type="ECO:0000313" key="8">
    <source>
        <dbReference type="Proteomes" id="UP000662703"/>
    </source>
</evidence>
<dbReference type="PROSITE" id="PS01081">
    <property type="entry name" value="HTH_TETR_1"/>
    <property type="match status" value="1"/>
</dbReference>
<dbReference type="PROSITE" id="PS50977">
    <property type="entry name" value="HTH_TETR_2"/>
    <property type="match status" value="1"/>
</dbReference>
<dbReference type="InterPro" id="IPR036271">
    <property type="entry name" value="Tet_transcr_reg_TetR-rel_C_sf"/>
</dbReference>
<evidence type="ECO:0000259" key="6">
    <source>
        <dbReference type="PROSITE" id="PS50977"/>
    </source>
</evidence>
<evidence type="ECO:0000256" key="5">
    <source>
        <dbReference type="SAM" id="MobiDB-lite"/>
    </source>
</evidence>
<reference evidence="7 8" key="1">
    <citation type="submission" date="2012-09" db="EMBL/GenBank/DDBJ databases">
        <title>Genome Sequence of alkane-degrading Bacterium Alcanivorax sp. 521-1.</title>
        <authorList>
            <person name="Lai Q."/>
            <person name="Shao Z."/>
        </authorList>
    </citation>
    <scope>NUCLEOTIDE SEQUENCE [LARGE SCALE GENOMIC DNA]</scope>
    <source>
        <strain evidence="7 8">521-1</strain>
    </source>
</reference>
<gene>
    <name evidence="7" type="ORF">Y5W_00606</name>
</gene>
<dbReference type="PRINTS" id="PR00455">
    <property type="entry name" value="HTHTETR"/>
</dbReference>
<keyword evidence="8" id="KW-1185">Reference proteome</keyword>
<dbReference type="PANTHER" id="PTHR30055:SF234">
    <property type="entry name" value="HTH-TYPE TRANSCRIPTIONAL REGULATOR BETI"/>
    <property type="match status" value="1"/>
</dbReference>